<evidence type="ECO:0000256" key="1">
    <source>
        <dbReference type="ARBA" id="ARBA00023125"/>
    </source>
</evidence>
<organism evidence="3 4">
    <name type="scientific">Ohessyouella blattaphilus</name>
    <dbReference type="NCBI Taxonomy" id="2949333"/>
    <lineage>
        <taxon>Bacteria</taxon>
        <taxon>Bacillati</taxon>
        <taxon>Bacillota</taxon>
        <taxon>Clostridia</taxon>
        <taxon>Lachnospirales</taxon>
        <taxon>Lachnospiraceae</taxon>
        <taxon>Ohessyouella</taxon>
    </lineage>
</organism>
<keyword evidence="4" id="KW-1185">Reference proteome</keyword>
<dbReference type="InterPro" id="IPR010095">
    <property type="entry name" value="Cas12f1-like_TNB"/>
</dbReference>
<dbReference type="Proteomes" id="UP001523565">
    <property type="component" value="Unassembled WGS sequence"/>
</dbReference>
<evidence type="ECO:0000259" key="2">
    <source>
        <dbReference type="Pfam" id="PF07282"/>
    </source>
</evidence>
<protein>
    <submittedName>
        <fullName evidence="3">Transposase</fullName>
    </submittedName>
</protein>
<evidence type="ECO:0000313" key="3">
    <source>
        <dbReference type="EMBL" id="MCP1110802.1"/>
    </source>
</evidence>
<name>A0ABT1ELX5_9FIRM</name>
<keyword evidence="1" id="KW-0238">DNA-binding</keyword>
<dbReference type="EMBL" id="JAMZFV010000017">
    <property type="protein sequence ID" value="MCP1110802.1"/>
    <property type="molecule type" value="Genomic_DNA"/>
</dbReference>
<dbReference type="Pfam" id="PF07282">
    <property type="entry name" value="Cas12f1-like_TNB"/>
    <property type="match status" value="1"/>
</dbReference>
<reference evidence="3 4" key="1">
    <citation type="journal article" date="2022" name="Genome Biol. Evol.">
        <title>Host diet, physiology and behaviors set the stage for Lachnospiraceae cladogenesis.</title>
        <authorList>
            <person name="Vera-Ponce De Leon A."/>
            <person name="Schneider M."/>
            <person name="Jahnes B.C."/>
            <person name="Sadowski V."/>
            <person name="Camuy-Velez L.A."/>
            <person name="Duan J."/>
            <person name="Sabree Z.L."/>
        </authorList>
    </citation>
    <scope>NUCLEOTIDE SEQUENCE [LARGE SCALE GENOMIC DNA]</scope>
    <source>
        <strain evidence="3 4">PAL227</strain>
    </source>
</reference>
<gene>
    <name evidence="3" type="ORF">NK118_11110</name>
</gene>
<feature type="domain" description="Cas12f1-like TNB" evidence="2">
    <location>
        <begin position="1"/>
        <end position="72"/>
    </location>
</feature>
<sequence>YKAEWAGISVYEQEESYTSKADFLSSNAMPVYSKKQMSDPLSIFSGNRIKRGLYASGSGVVLNADVNAAANIMRKALPLASLEIEPNKLESPKAINLQDLNCKSIPVKRIVAA</sequence>
<feature type="non-terminal residue" evidence="3">
    <location>
        <position position="1"/>
    </location>
</feature>
<comment type="caution">
    <text evidence="3">The sequence shown here is derived from an EMBL/GenBank/DDBJ whole genome shotgun (WGS) entry which is preliminary data.</text>
</comment>
<proteinExistence type="predicted"/>
<evidence type="ECO:0000313" key="4">
    <source>
        <dbReference type="Proteomes" id="UP001523565"/>
    </source>
</evidence>
<accession>A0ABT1ELX5</accession>